<evidence type="ECO:0000313" key="3">
    <source>
        <dbReference type="EMBL" id="KAF2423203.1"/>
    </source>
</evidence>
<gene>
    <name evidence="3" type="ORF">EJ08DRAFT_456913</name>
</gene>
<protein>
    <submittedName>
        <fullName evidence="3">Uncharacterized protein</fullName>
    </submittedName>
</protein>
<proteinExistence type="predicted"/>
<feature type="compositionally biased region" description="Acidic residues" evidence="2">
    <location>
        <begin position="196"/>
        <end position="208"/>
    </location>
</feature>
<dbReference type="Proteomes" id="UP000800235">
    <property type="component" value="Unassembled WGS sequence"/>
</dbReference>
<feature type="compositionally biased region" description="Basic and acidic residues" evidence="2">
    <location>
        <begin position="388"/>
        <end position="400"/>
    </location>
</feature>
<keyword evidence="4" id="KW-1185">Reference proteome</keyword>
<feature type="coiled-coil region" evidence="1">
    <location>
        <begin position="120"/>
        <end position="155"/>
    </location>
</feature>
<organism evidence="3 4">
    <name type="scientific">Tothia fuscella</name>
    <dbReference type="NCBI Taxonomy" id="1048955"/>
    <lineage>
        <taxon>Eukaryota</taxon>
        <taxon>Fungi</taxon>
        <taxon>Dikarya</taxon>
        <taxon>Ascomycota</taxon>
        <taxon>Pezizomycotina</taxon>
        <taxon>Dothideomycetes</taxon>
        <taxon>Pleosporomycetidae</taxon>
        <taxon>Venturiales</taxon>
        <taxon>Cylindrosympodiaceae</taxon>
        <taxon>Tothia</taxon>
    </lineage>
</organism>
<dbReference type="AlphaFoldDB" id="A0A9P4NIR7"/>
<evidence type="ECO:0000256" key="1">
    <source>
        <dbReference type="SAM" id="Coils"/>
    </source>
</evidence>
<comment type="caution">
    <text evidence="3">The sequence shown here is derived from an EMBL/GenBank/DDBJ whole genome shotgun (WGS) entry which is preliminary data.</text>
</comment>
<sequence length="473" mass="53507">MDTLSDRLRDQDLQHRSTLKNKDDLLIAKEAEVGKLSMEVTALGAKNVLLITKERECEQLSSELRVIRDKIHIANERMRGQTLQYESTLKSKDDLLVAQEAEVGRLSIELTGLGAQKELLATKEQECERHSSEVIALKRKTVNRKAKEKQNYEEQSSRFHRFLAEEIKKEAQDNEDRFRKFRLFLAKARKKQYEEEGKEDDEEEEEKEEREKSAAKNELVVVKEGDCEELSGELAIPKAISGGEEFVNQMSELERLPKTSAAQKIELRANATESMKSGMLGTGETGNLLTTTVTERDSVTKAKFQGALMEAKTSATSFQHVSNFMRSLSDSGRATTPKRVGDSRELEQSVANILPSKDLFSRMSSIGSIEVPDSPPSKVLTEKNPQTENDRKRKRTEDRTPAQTLSPGNQSYHLTYLVIRLKTPPSFGDPKYHIPGYSEPSSPVERTFRIHNDIRSTLVMLSCGGREEALDKW</sequence>
<evidence type="ECO:0000313" key="4">
    <source>
        <dbReference type="Proteomes" id="UP000800235"/>
    </source>
</evidence>
<feature type="coiled-coil region" evidence="1">
    <location>
        <begin position="50"/>
        <end position="77"/>
    </location>
</feature>
<accession>A0A9P4NIR7</accession>
<feature type="region of interest" description="Disordered" evidence="2">
    <location>
        <begin position="367"/>
        <end position="408"/>
    </location>
</feature>
<evidence type="ECO:0000256" key="2">
    <source>
        <dbReference type="SAM" id="MobiDB-lite"/>
    </source>
</evidence>
<name>A0A9P4NIR7_9PEZI</name>
<reference evidence="3" key="1">
    <citation type="journal article" date="2020" name="Stud. Mycol.">
        <title>101 Dothideomycetes genomes: a test case for predicting lifestyles and emergence of pathogens.</title>
        <authorList>
            <person name="Haridas S."/>
            <person name="Albert R."/>
            <person name="Binder M."/>
            <person name="Bloem J."/>
            <person name="Labutti K."/>
            <person name="Salamov A."/>
            <person name="Andreopoulos B."/>
            <person name="Baker S."/>
            <person name="Barry K."/>
            <person name="Bills G."/>
            <person name="Bluhm B."/>
            <person name="Cannon C."/>
            <person name="Castanera R."/>
            <person name="Culley D."/>
            <person name="Daum C."/>
            <person name="Ezra D."/>
            <person name="Gonzalez J."/>
            <person name="Henrissat B."/>
            <person name="Kuo A."/>
            <person name="Liang C."/>
            <person name="Lipzen A."/>
            <person name="Lutzoni F."/>
            <person name="Magnuson J."/>
            <person name="Mondo S."/>
            <person name="Nolan M."/>
            <person name="Ohm R."/>
            <person name="Pangilinan J."/>
            <person name="Park H.-J."/>
            <person name="Ramirez L."/>
            <person name="Alfaro M."/>
            <person name="Sun H."/>
            <person name="Tritt A."/>
            <person name="Yoshinaga Y."/>
            <person name="Zwiers L.-H."/>
            <person name="Turgeon B."/>
            <person name="Goodwin S."/>
            <person name="Spatafora J."/>
            <person name="Crous P."/>
            <person name="Grigoriev I."/>
        </authorList>
    </citation>
    <scope>NUCLEOTIDE SEQUENCE</scope>
    <source>
        <strain evidence="3">CBS 130266</strain>
    </source>
</reference>
<dbReference type="EMBL" id="MU007084">
    <property type="protein sequence ID" value="KAF2423203.1"/>
    <property type="molecule type" value="Genomic_DNA"/>
</dbReference>
<feature type="region of interest" description="Disordered" evidence="2">
    <location>
        <begin position="192"/>
        <end position="215"/>
    </location>
</feature>
<keyword evidence="1" id="KW-0175">Coiled coil</keyword>